<evidence type="ECO:0000259" key="13">
    <source>
        <dbReference type="PROSITE" id="PS50089"/>
    </source>
</evidence>
<dbReference type="SMART" id="SM00184">
    <property type="entry name" value="RING"/>
    <property type="match status" value="1"/>
</dbReference>
<organism evidence="14 15">
    <name type="scientific">Cerrena zonata</name>
    <dbReference type="NCBI Taxonomy" id="2478898"/>
    <lineage>
        <taxon>Eukaryota</taxon>
        <taxon>Fungi</taxon>
        <taxon>Dikarya</taxon>
        <taxon>Basidiomycota</taxon>
        <taxon>Agaricomycotina</taxon>
        <taxon>Agaricomycetes</taxon>
        <taxon>Polyporales</taxon>
        <taxon>Cerrenaceae</taxon>
        <taxon>Cerrena</taxon>
    </lineage>
</organism>
<sequence>MDLPRPLDPSSSSNSSTHSGSLQDIPEHPQSQVTQIPHIPPHTPQTTFTFSPNFMRYMFPTFLLFVYLVITPTVAHTVSWLRSPSGTDASQDGRNMGSSWLWQWAWAADGTVSVVDRNPPITFPARPASFGLELIDPLLGYVIPLSAFTVPCVKTNNSSVAGSITIIPPSWRLGRTPEPDPVLGCPELCVEGPNHPDQDEKWIALVQRGGCPFVEKARMAQKLGASAVVVGGDRDNPDALLNMYSERDATDLHIAATYIKYWDYLSLISLINSSNTSHNGLRTLSLLITTEYSAWEWYSPIITFIVILLLPTLLTFATLLIHRVRAARAAKRDRAPEEFVHKLEWRIWTGNGWEKHLPEAEPVEGEGEAPPPERDLERGESSQPPQQPPTAAAGEDDDEPEWVEQQMECAICLEMFAKGDKVRVLPCGHMFHLDEVDEWLIHKKKLCPVCKADVTQPHPRHLGHAHHPNPTTSPASPSSPQVDLTSDPSHELEHGVSSSPTERTPLLHPGSASS</sequence>
<dbReference type="InterPro" id="IPR003137">
    <property type="entry name" value="PA_domain"/>
</dbReference>
<evidence type="ECO:0000256" key="5">
    <source>
        <dbReference type="ARBA" id="ARBA00022723"/>
    </source>
</evidence>
<reference evidence="14 15" key="1">
    <citation type="submission" date="2022-09" db="EMBL/GenBank/DDBJ databases">
        <authorList>
            <person name="Palmer J.M."/>
        </authorList>
    </citation>
    <scope>NUCLEOTIDE SEQUENCE [LARGE SCALE GENOMIC DNA]</scope>
    <source>
        <strain evidence="14 15">DSM 7382</strain>
    </source>
</reference>
<evidence type="ECO:0000256" key="1">
    <source>
        <dbReference type="ARBA" id="ARBA00000900"/>
    </source>
</evidence>
<dbReference type="InterPro" id="IPR013083">
    <property type="entry name" value="Znf_RING/FYVE/PHD"/>
</dbReference>
<name>A0AAW0GK01_9APHY</name>
<gene>
    <name evidence="14" type="ORF">QCA50_006891</name>
</gene>
<keyword evidence="6 10" id="KW-0863">Zinc-finger</keyword>
<feature type="region of interest" description="Disordered" evidence="11">
    <location>
        <begin position="357"/>
        <end position="402"/>
    </location>
</feature>
<feature type="region of interest" description="Disordered" evidence="11">
    <location>
        <begin position="458"/>
        <end position="514"/>
    </location>
</feature>
<evidence type="ECO:0000313" key="15">
    <source>
        <dbReference type="Proteomes" id="UP001385951"/>
    </source>
</evidence>
<keyword evidence="4 12" id="KW-0812">Transmembrane</keyword>
<dbReference type="InterPro" id="IPR046450">
    <property type="entry name" value="PA_dom_sf"/>
</dbReference>
<evidence type="ECO:0000256" key="4">
    <source>
        <dbReference type="ARBA" id="ARBA00022692"/>
    </source>
</evidence>
<dbReference type="SUPFAM" id="SSF57850">
    <property type="entry name" value="RING/U-box"/>
    <property type="match status" value="1"/>
</dbReference>
<dbReference type="Pfam" id="PF13639">
    <property type="entry name" value="zf-RING_2"/>
    <property type="match status" value="1"/>
</dbReference>
<dbReference type="InterPro" id="IPR001841">
    <property type="entry name" value="Znf_RING"/>
</dbReference>
<dbReference type="PANTHER" id="PTHR47168:SF1">
    <property type="entry name" value="OS02G0798600 PROTEIN"/>
    <property type="match status" value="1"/>
</dbReference>
<dbReference type="FunFam" id="3.30.40.10:FF:000388">
    <property type="entry name" value="Putative RING zinc finger domain superfamily protein"/>
    <property type="match status" value="1"/>
</dbReference>
<comment type="catalytic activity">
    <reaction evidence="1">
        <text>S-ubiquitinyl-[E2 ubiquitin-conjugating enzyme]-L-cysteine + [acceptor protein]-L-lysine = [E2 ubiquitin-conjugating enzyme]-L-cysteine + N(6)-ubiquitinyl-[acceptor protein]-L-lysine.</text>
        <dbReference type="EC" id="2.3.2.27"/>
    </reaction>
</comment>
<dbReference type="Gene3D" id="3.50.30.30">
    <property type="match status" value="1"/>
</dbReference>
<proteinExistence type="predicted"/>
<dbReference type="Gene3D" id="3.30.40.10">
    <property type="entry name" value="Zinc/RING finger domain, C3HC4 (zinc finger)"/>
    <property type="match status" value="1"/>
</dbReference>
<evidence type="ECO:0000256" key="8">
    <source>
        <dbReference type="ARBA" id="ARBA00022989"/>
    </source>
</evidence>
<keyword evidence="5" id="KW-0479">Metal-binding</keyword>
<dbReference type="GO" id="GO:0016020">
    <property type="term" value="C:membrane"/>
    <property type="evidence" value="ECO:0007669"/>
    <property type="project" value="UniProtKB-SubCell"/>
</dbReference>
<feature type="compositionally biased region" description="Low complexity" evidence="11">
    <location>
        <begin position="470"/>
        <end position="480"/>
    </location>
</feature>
<keyword evidence="8 12" id="KW-1133">Transmembrane helix</keyword>
<comment type="caution">
    <text evidence="14">The sequence shown here is derived from an EMBL/GenBank/DDBJ whole genome shotgun (WGS) entry which is preliminary data.</text>
</comment>
<feature type="compositionally biased region" description="Basic residues" evidence="11">
    <location>
        <begin position="458"/>
        <end position="467"/>
    </location>
</feature>
<evidence type="ECO:0000256" key="10">
    <source>
        <dbReference type="PROSITE-ProRule" id="PRU00175"/>
    </source>
</evidence>
<protein>
    <recommendedName>
        <fullName evidence="3">RING-type E3 ubiquitin transferase</fullName>
        <ecNumber evidence="3">2.3.2.27</ecNumber>
    </recommendedName>
</protein>
<evidence type="ECO:0000256" key="7">
    <source>
        <dbReference type="ARBA" id="ARBA00022833"/>
    </source>
</evidence>
<feature type="compositionally biased region" description="Low complexity" evidence="11">
    <location>
        <begin position="10"/>
        <end position="21"/>
    </location>
</feature>
<dbReference type="Pfam" id="PF02225">
    <property type="entry name" value="PA"/>
    <property type="match status" value="1"/>
</dbReference>
<dbReference type="EMBL" id="JASBNA010000007">
    <property type="protein sequence ID" value="KAK7690237.1"/>
    <property type="molecule type" value="Genomic_DNA"/>
</dbReference>
<dbReference type="Proteomes" id="UP001385951">
    <property type="component" value="Unassembled WGS sequence"/>
</dbReference>
<comment type="subcellular location">
    <subcellularLocation>
        <location evidence="2">Membrane</location>
        <topology evidence="2">Single-pass membrane protein</topology>
    </subcellularLocation>
</comment>
<dbReference type="PROSITE" id="PS50089">
    <property type="entry name" value="ZF_RING_2"/>
    <property type="match status" value="1"/>
</dbReference>
<keyword evidence="15" id="KW-1185">Reference proteome</keyword>
<feature type="domain" description="RING-type" evidence="13">
    <location>
        <begin position="409"/>
        <end position="451"/>
    </location>
</feature>
<evidence type="ECO:0000256" key="12">
    <source>
        <dbReference type="SAM" id="Phobius"/>
    </source>
</evidence>
<evidence type="ECO:0000256" key="2">
    <source>
        <dbReference type="ARBA" id="ARBA00004167"/>
    </source>
</evidence>
<dbReference type="GO" id="GO:0008270">
    <property type="term" value="F:zinc ion binding"/>
    <property type="evidence" value="ECO:0007669"/>
    <property type="project" value="UniProtKB-KW"/>
</dbReference>
<evidence type="ECO:0000256" key="11">
    <source>
        <dbReference type="SAM" id="MobiDB-lite"/>
    </source>
</evidence>
<keyword evidence="7" id="KW-0862">Zinc</keyword>
<feature type="transmembrane region" description="Helical" evidence="12">
    <location>
        <begin position="297"/>
        <end position="321"/>
    </location>
</feature>
<feature type="transmembrane region" description="Helical" evidence="12">
    <location>
        <begin position="62"/>
        <end position="81"/>
    </location>
</feature>
<evidence type="ECO:0000313" key="14">
    <source>
        <dbReference type="EMBL" id="KAK7690237.1"/>
    </source>
</evidence>
<evidence type="ECO:0000256" key="6">
    <source>
        <dbReference type="ARBA" id="ARBA00022771"/>
    </source>
</evidence>
<dbReference type="PANTHER" id="PTHR47168">
    <property type="entry name" value="RING ZINC FINGER DOMAIN SUPERFAMILY PROTEIN-RELATED"/>
    <property type="match status" value="1"/>
</dbReference>
<dbReference type="CDD" id="cd00538">
    <property type="entry name" value="PA"/>
    <property type="match status" value="1"/>
</dbReference>
<evidence type="ECO:0000256" key="3">
    <source>
        <dbReference type="ARBA" id="ARBA00012483"/>
    </source>
</evidence>
<feature type="compositionally biased region" description="Basic and acidic residues" evidence="11">
    <location>
        <begin position="371"/>
        <end position="380"/>
    </location>
</feature>
<evidence type="ECO:0000256" key="9">
    <source>
        <dbReference type="ARBA" id="ARBA00023136"/>
    </source>
</evidence>
<feature type="region of interest" description="Disordered" evidence="11">
    <location>
        <begin position="1"/>
        <end position="42"/>
    </location>
</feature>
<dbReference type="SUPFAM" id="SSF52025">
    <property type="entry name" value="PA domain"/>
    <property type="match status" value="1"/>
</dbReference>
<dbReference type="AlphaFoldDB" id="A0AAW0GK01"/>
<dbReference type="EC" id="2.3.2.27" evidence="3"/>
<dbReference type="GO" id="GO:0061630">
    <property type="term" value="F:ubiquitin protein ligase activity"/>
    <property type="evidence" value="ECO:0007669"/>
    <property type="project" value="UniProtKB-EC"/>
</dbReference>
<accession>A0AAW0GK01</accession>
<dbReference type="InterPro" id="IPR051653">
    <property type="entry name" value="E3_ligase_sorting_rcpt"/>
</dbReference>
<keyword evidence="9 12" id="KW-0472">Membrane</keyword>